<name>I4Z104_9HYPH</name>
<evidence type="ECO:0000313" key="2">
    <source>
        <dbReference type="Proteomes" id="UP000003947"/>
    </source>
</evidence>
<keyword evidence="2" id="KW-1185">Reference proteome</keyword>
<dbReference type="EMBL" id="JH660640">
    <property type="protein sequence ID" value="EIM29896.1"/>
    <property type="molecule type" value="Genomic_DNA"/>
</dbReference>
<organism evidence="1 2">
    <name type="scientific">Microvirga lotononidis</name>
    <dbReference type="NCBI Taxonomy" id="864069"/>
    <lineage>
        <taxon>Bacteria</taxon>
        <taxon>Pseudomonadati</taxon>
        <taxon>Pseudomonadota</taxon>
        <taxon>Alphaproteobacteria</taxon>
        <taxon>Hyphomicrobiales</taxon>
        <taxon>Methylobacteriaceae</taxon>
        <taxon>Microvirga</taxon>
    </lineage>
</organism>
<sequence>MAHTKSRFGKLNVFCFETFKYHFVPYILRRGGNRHIVASVEEPRRFRGTEAYRTQVI</sequence>
<proteinExistence type="predicted"/>
<gene>
    <name evidence="1" type="ORF">MicloDRAFT_00012170</name>
</gene>
<evidence type="ECO:0000313" key="1">
    <source>
        <dbReference type="EMBL" id="EIM29896.1"/>
    </source>
</evidence>
<dbReference type="Proteomes" id="UP000003947">
    <property type="component" value="Unassembled WGS sequence"/>
</dbReference>
<dbReference type="HOGENOM" id="CLU_2991705_0_0_5"/>
<reference evidence="1 2" key="1">
    <citation type="submission" date="2012-02" db="EMBL/GenBank/DDBJ databases">
        <title>Improved High-Quality Draft sequence of Microvirga sp. WSM3557.</title>
        <authorList>
            <consortium name="US DOE Joint Genome Institute"/>
            <person name="Lucas S."/>
            <person name="Han J."/>
            <person name="Lapidus A."/>
            <person name="Cheng J.-F."/>
            <person name="Goodwin L."/>
            <person name="Pitluck S."/>
            <person name="Peters L."/>
            <person name="Zhang X."/>
            <person name="Detter J.C."/>
            <person name="Han C."/>
            <person name="Tapia R."/>
            <person name="Land M."/>
            <person name="Hauser L."/>
            <person name="Kyrpides N."/>
            <person name="Ivanova N."/>
            <person name="Pagani I."/>
            <person name="Brau L."/>
            <person name="Yates R."/>
            <person name="O'Hara G."/>
            <person name="Rui T."/>
            <person name="Howieson J."/>
            <person name="Reeve W."/>
            <person name="Woyke T."/>
        </authorList>
    </citation>
    <scope>NUCLEOTIDE SEQUENCE [LARGE SCALE GENOMIC DNA]</scope>
    <source>
        <strain evidence="1 2">WSM3557</strain>
    </source>
</reference>
<accession>I4Z104</accession>
<dbReference type="AlphaFoldDB" id="I4Z104"/>
<protein>
    <submittedName>
        <fullName evidence="1">Uncharacterized protein</fullName>
    </submittedName>
</protein>
<dbReference type="PATRIC" id="fig|864069.3.peg.1352"/>